<proteinExistence type="predicted"/>
<name>A0A2J4P8M8_9ENTR</name>
<accession>A0A2J4P8M8</accession>
<dbReference type="AlphaFoldDB" id="A0A2J4P8M8"/>
<gene>
    <name evidence="1" type="ORF">CWN50_36630</name>
</gene>
<comment type="caution">
    <text evidence="1">The sequence shown here is derived from an EMBL/GenBank/DDBJ whole genome shotgun (WGS) entry which is preliminary data.</text>
</comment>
<evidence type="ECO:0000313" key="2">
    <source>
        <dbReference type="Proteomes" id="UP000234505"/>
    </source>
</evidence>
<sequence length="34" mass="4157">MNKRKYLTETEIKKIINEAYKGANPERDRCLIWM</sequence>
<evidence type="ECO:0000313" key="1">
    <source>
        <dbReference type="EMBL" id="PLL15120.1"/>
    </source>
</evidence>
<dbReference type="Proteomes" id="UP000234505">
    <property type="component" value="Unassembled WGS sequence"/>
</dbReference>
<organism evidence="1 2">
    <name type="scientific">Klebsiella michiganensis</name>
    <dbReference type="NCBI Taxonomy" id="1134687"/>
    <lineage>
        <taxon>Bacteria</taxon>
        <taxon>Pseudomonadati</taxon>
        <taxon>Pseudomonadota</taxon>
        <taxon>Gammaproteobacteria</taxon>
        <taxon>Enterobacterales</taxon>
        <taxon>Enterobacteriaceae</taxon>
        <taxon>Klebsiella/Raoultella group</taxon>
        <taxon>Klebsiella</taxon>
    </lineage>
</organism>
<feature type="non-terminal residue" evidence="1">
    <location>
        <position position="34"/>
    </location>
</feature>
<reference evidence="1 2" key="1">
    <citation type="submission" date="2017-11" db="EMBL/GenBank/DDBJ databases">
        <authorList>
            <person name="Han C.G."/>
        </authorList>
    </citation>
    <scope>NUCLEOTIDE SEQUENCE [LARGE SCALE GENOMIC DNA]</scope>
    <source>
        <strain evidence="1 2">A11</strain>
    </source>
</reference>
<reference evidence="1 2" key="2">
    <citation type="submission" date="2018-01" db="EMBL/GenBank/DDBJ databases">
        <title>Genomic study of Klebsiella pneumoniae.</title>
        <authorList>
            <person name="Yang Y."/>
            <person name="Bicalho R."/>
        </authorList>
    </citation>
    <scope>NUCLEOTIDE SEQUENCE [LARGE SCALE GENOMIC DNA]</scope>
    <source>
        <strain evidence="1 2">A11</strain>
    </source>
</reference>
<protein>
    <submittedName>
        <fullName evidence="1">DNA recombinase</fullName>
    </submittedName>
</protein>
<dbReference type="EMBL" id="PIDS01002360">
    <property type="protein sequence ID" value="PLL15120.1"/>
    <property type="molecule type" value="Genomic_DNA"/>
</dbReference>